<sequence>MIPSPPQGVWELGPLPIRAYALWIILGIVVAIWWGEKRWVARGGKAGVVIDTALWAIPFGLIGGRIYHVATDWYRYFGDGKNPVDAFKIWDGGLGIWGAVAFGALGAYIGLRQQGIRALGAFGDSVAPGIVLAQGIGRLGNYFNQELYGRETDVPWALEIYQRYDEVYGYSQTLGRSTGQVLATVHPTFLYELLWNVLVAIVLVIVDRKFRLGHGRVFALYVALYCFGRFWVELLRADEATLVFGLRINTIVAVVVMIAALIYFVRVRKGREDPSELRAAGDPGRDSADPDDTAASDTATGAAATDTDETGTDTSGAPGRNSASESSD</sequence>
<dbReference type="PANTHER" id="PTHR30589:SF0">
    <property type="entry name" value="PHOSPHATIDYLGLYCEROL--PROLIPOPROTEIN DIACYLGLYCERYL TRANSFERASE"/>
    <property type="match status" value="1"/>
</dbReference>
<feature type="transmembrane region" description="Helical" evidence="7">
    <location>
        <begin position="244"/>
        <end position="265"/>
    </location>
</feature>
<keyword evidence="5 7" id="KW-1133">Transmembrane helix</keyword>
<proteinExistence type="inferred from homology"/>
<evidence type="ECO:0000313" key="9">
    <source>
        <dbReference type="EMBL" id="MFB9261527.1"/>
    </source>
</evidence>
<keyword evidence="6 7" id="KW-0472">Membrane</keyword>
<dbReference type="EC" id="2.5.1.145" evidence="7"/>
<comment type="caution">
    <text evidence="9">The sequence shown here is derived from an EMBL/GenBank/DDBJ whole genome shotgun (WGS) entry which is preliminary data.</text>
</comment>
<evidence type="ECO:0000256" key="5">
    <source>
        <dbReference type="ARBA" id="ARBA00022989"/>
    </source>
</evidence>
<feature type="transmembrane region" description="Helical" evidence="7">
    <location>
        <begin position="213"/>
        <end position="232"/>
    </location>
</feature>
<comment type="catalytic activity">
    <reaction evidence="7">
        <text>L-cysteinyl-[prolipoprotein] + a 1,2-diacyl-sn-glycero-3-phospho-(1'-sn-glycerol) = an S-1,2-diacyl-sn-glyceryl-L-cysteinyl-[prolipoprotein] + sn-glycerol 1-phosphate + H(+)</text>
        <dbReference type="Rhea" id="RHEA:56712"/>
        <dbReference type="Rhea" id="RHEA-COMP:14679"/>
        <dbReference type="Rhea" id="RHEA-COMP:14680"/>
        <dbReference type="ChEBI" id="CHEBI:15378"/>
        <dbReference type="ChEBI" id="CHEBI:29950"/>
        <dbReference type="ChEBI" id="CHEBI:57685"/>
        <dbReference type="ChEBI" id="CHEBI:64716"/>
        <dbReference type="ChEBI" id="CHEBI:140658"/>
        <dbReference type="EC" id="2.5.1.145"/>
    </reaction>
</comment>
<evidence type="ECO:0000256" key="2">
    <source>
        <dbReference type="ARBA" id="ARBA00022475"/>
    </source>
</evidence>
<keyword evidence="10" id="KW-1185">Reference proteome</keyword>
<feature type="transmembrane region" description="Helical" evidence="7">
    <location>
        <begin position="118"/>
        <end position="137"/>
    </location>
</feature>
<dbReference type="Pfam" id="PF01790">
    <property type="entry name" value="LGT"/>
    <property type="match status" value="1"/>
</dbReference>
<comment type="similarity">
    <text evidence="1 7">Belongs to the Lgt family.</text>
</comment>
<dbReference type="InterPro" id="IPR001640">
    <property type="entry name" value="Lgt"/>
</dbReference>
<evidence type="ECO:0000256" key="4">
    <source>
        <dbReference type="ARBA" id="ARBA00022692"/>
    </source>
</evidence>
<organism evidence="9 10">
    <name type="scientific">Dietzia aerolata</name>
    <dbReference type="NCBI Taxonomy" id="595984"/>
    <lineage>
        <taxon>Bacteria</taxon>
        <taxon>Bacillati</taxon>
        <taxon>Actinomycetota</taxon>
        <taxon>Actinomycetes</taxon>
        <taxon>Mycobacteriales</taxon>
        <taxon>Dietziaceae</taxon>
        <taxon>Dietzia</taxon>
    </lineage>
</organism>
<dbReference type="PROSITE" id="PS01311">
    <property type="entry name" value="LGT"/>
    <property type="match status" value="1"/>
</dbReference>
<accession>A0ABV5JUQ1</accession>
<name>A0ABV5JUQ1_9ACTN</name>
<comment type="function">
    <text evidence="7">Catalyzes the transfer of the diacylglyceryl group from phosphatidylglycerol to the sulfhydryl group of the N-terminal cysteine of a prolipoprotein, the first step in the formation of mature lipoproteins.</text>
</comment>
<feature type="binding site" evidence="7">
    <location>
        <position position="138"/>
    </location>
    <ligand>
        <name>a 1,2-diacyl-sn-glycero-3-phospho-(1'-sn-glycerol)</name>
        <dbReference type="ChEBI" id="CHEBI:64716"/>
    </ligand>
</feature>
<keyword evidence="3 7" id="KW-0808">Transferase</keyword>
<evidence type="ECO:0000256" key="3">
    <source>
        <dbReference type="ARBA" id="ARBA00022679"/>
    </source>
</evidence>
<gene>
    <name evidence="7 9" type="primary">lgt</name>
    <name evidence="9" type="ORF">ACFFVD_17255</name>
</gene>
<comment type="subcellular location">
    <subcellularLocation>
        <location evidence="7">Cell membrane</location>
        <topology evidence="7">Multi-pass membrane protein</topology>
    </subcellularLocation>
</comment>
<evidence type="ECO:0000256" key="8">
    <source>
        <dbReference type="SAM" id="MobiDB-lite"/>
    </source>
</evidence>
<evidence type="ECO:0000313" key="10">
    <source>
        <dbReference type="Proteomes" id="UP001589700"/>
    </source>
</evidence>
<evidence type="ECO:0000256" key="7">
    <source>
        <dbReference type="HAMAP-Rule" id="MF_01147"/>
    </source>
</evidence>
<dbReference type="Proteomes" id="UP001589700">
    <property type="component" value="Unassembled WGS sequence"/>
</dbReference>
<feature type="transmembrane region" description="Helical" evidence="7">
    <location>
        <begin position="189"/>
        <end position="206"/>
    </location>
</feature>
<keyword evidence="4 7" id="KW-0812">Transmembrane</keyword>
<reference evidence="9 10" key="1">
    <citation type="submission" date="2024-09" db="EMBL/GenBank/DDBJ databases">
        <authorList>
            <person name="Sun Q."/>
            <person name="Mori K."/>
        </authorList>
    </citation>
    <scope>NUCLEOTIDE SEQUENCE [LARGE SCALE GENOMIC DNA]</scope>
    <source>
        <strain evidence="9 10">CCM 7659</strain>
    </source>
</reference>
<feature type="transmembrane region" description="Helical" evidence="7">
    <location>
        <begin position="87"/>
        <end position="111"/>
    </location>
</feature>
<dbReference type="RefSeq" id="WP_182632105.1">
    <property type="nucleotide sequence ID" value="NZ_JAALDM010000117.1"/>
</dbReference>
<dbReference type="HAMAP" id="MF_01147">
    <property type="entry name" value="Lgt"/>
    <property type="match status" value="1"/>
</dbReference>
<evidence type="ECO:0000256" key="1">
    <source>
        <dbReference type="ARBA" id="ARBA00007150"/>
    </source>
</evidence>
<dbReference type="NCBIfam" id="TIGR00544">
    <property type="entry name" value="lgt"/>
    <property type="match status" value="1"/>
</dbReference>
<feature type="transmembrane region" description="Helical" evidence="7">
    <location>
        <begin position="15"/>
        <end position="34"/>
    </location>
</feature>
<evidence type="ECO:0000256" key="6">
    <source>
        <dbReference type="ARBA" id="ARBA00023136"/>
    </source>
</evidence>
<feature type="region of interest" description="Disordered" evidence="8">
    <location>
        <begin position="274"/>
        <end position="328"/>
    </location>
</feature>
<comment type="pathway">
    <text evidence="7">Protein modification; lipoprotein biosynthesis (diacylglyceryl transfer).</text>
</comment>
<feature type="transmembrane region" description="Helical" evidence="7">
    <location>
        <begin position="46"/>
        <end position="67"/>
    </location>
</feature>
<keyword evidence="2 7" id="KW-1003">Cell membrane</keyword>
<protein>
    <recommendedName>
        <fullName evidence="7">Phosphatidylglycerol--prolipoprotein diacylglyceryl transferase</fullName>
        <ecNumber evidence="7">2.5.1.145</ecNumber>
    </recommendedName>
</protein>
<dbReference type="GO" id="GO:0008961">
    <property type="term" value="F:phosphatidylglycerol-prolipoprotein diacylglyceryl transferase activity"/>
    <property type="evidence" value="ECO:0007669"/>
    <property type="project" value="UniProtKB-EC"/>
</dbReference>
<dbReference type="PANTHER" id="PTHR30589">
    <property type="entry name" value="PROLIPOPROTEIN DIACYLGLYCERYL TRANSFERASE"/>
    <property type="match status" value="1"/>
</dbReference>
<feature type="compositionally biased region" description="Low complexity" evidence="8">
    <location>
        <begin position="295"/>
        <end position="305"/>
    </location>
</feature>
<dbReference type="EMBL" id="JBHMDY010000033">
    <property type="protein sequence ID" value="MFB9261527.1"/>
    <property type="molecule type" value="Genomic_DNA"/>
</dbReference>